<dbReference type="InterPro" id="IPR025558">
    <property type="entry name" value="DUF4283"/>
</dbReference>
<reference evidence="4 5" key="1">
    <citation type="submission" date="2021-05" db="EMBL/GenBank/DDBJ databases">
        <title>Genome Assembly of Synthetic Allotetraploid Brassica napus Reveals Homoeologous Exchanges between Subgenomes.</title>
        <authorList>
            <person name="Davis J.T."/>
        </authorList>
    </citation>
    <scope>NUCLEOTIDE SEQUENCE [LARGE SCALE GENOMIC DNA]</scope>
    <source>
        <strain evidence="5">cv. Da-Ae</strain>
        <tissue evidence="4">Seedling</tissue>
    </source>
</reference>
<feature type="compositionally biased region" description="Polar residues" evidence="1">
    <location>
        <begin position="132"/>
        <end position="143"/>
    </location>
</feature>
<feature type="domain" description="RNase H type-1" evidence="2">
    <location>
        <begin position="371"/>
        <end position="497"/>
    </location>
</feature>
<comment type="caution">
    <text evidence="4">The sequence shown here is derived from an EMBL/GenBank/DDBJ whole genome shotgun (WGS) entry which is preliminary data.</text>
</comment>
<proteinExistence type="predicted"/>
<feature type="domain" description="DUF4283" evidence="3">
    <location>
        <begin position="1"/>
        <end position="56"/>
    </location>
</feature>
<dbReference type="InterPro" id="IPR044730">
    <property type="entry name" value="RNase_H-like_dom_plant"/>
</dbReference>
<evidence type="ECO:0000259" key="2">
    <source>
        <dbReference type="Pfam" id="PF13456"/>
    </source>
</evidence>
<dbReference type="Pfam" id="PF14111">
    <property type="entry name" value="DUF4283"/>
    <property type="match status" value="1"/>
</dbReference>
<evidence type="ECO:0000256" key="1">
    <source>
        <dbReference type="SAM" id="MobiDB-lite"/>
    </source>
</evidence>
<evidence type="ECO:0008006" key="6">
    <source>
        <dbReference type="Google" id="ProtNLM"/>
    </source>
</evidence>
<sequence length="512" mass="58874">MRNTLPKAWRLHDRVRGQINDDGTIQFFFSQEHNMLSVIDRGPWFFKNWMVVMDPWYRRRSQNFLSTISFWIQVYNIPNEYRNPLVIEEIGRGLGQLEGLKIVEPTRESPAEVWIRTQEIMSHLRQTNTWRSSLQSDYGTSKGATRAGSSPAHENQENLEAEDQIRVNEYIQDVTQPLLNHGNLSVQHFDPIPTPPVSVGGMAIFWDKGINISFVQKPTLHHTDMYIPEPGRPTFCLSYIYGNPNQQMRNKQWKRMIGLAEAGILSSKPIVALGDFNDIKSNEEKSGGPKRAEYTFNTFRRMLNATGLHELKTIGGNFTWIEKKWKGIKLFRYDNRWRFKKEIKKEISNLWEMKCMSIPGSQLHIALKKYASWTSSEENAGIGWALYNKEAKLVLHGKAAIEPIDSPLEAEAEALLMAISQIKRLGFNPVTFCGDSAVLYKQLPQHKEIPMVQKPMSLSCPTYIEDIGNLINDEKASFSFQKVPRSCNTQADNLAREGRMKNLNHVVCWNLV</sequence>
<dbReference type="InterPro" id="IPR036691">
    <property type="entry name" value="Endo/exonu/phosph_ase_sf"/>
</dbReference>
<dbReference type="PANTHER" id="PTHR34146">
    <property type="entry name" value="POLYNUCLEOTIDYL TRANSFERASE, RIBONUCLEASE H-LIKE SUPERFAMILY PROTEIN-RELATED"/>
    <property type="match status" value="1"/>
</dbReference>
<evidence type="ECO:0000313" key="4">
    <source>
        <dbReference type="EMBL" id="KAH0857484.1"/>
    </source>
</evidence>
<dbReference type="Gene3D" id="3.30.420.10">
    <property type="entry name" value="Ribonuclease H-like superfamily/Ribonuclease H"/>
    <property type="match status" value="1"/>
</dbReference>
<organism evidence="4 5">
    <name type="scientific">Brassica napus</name>
    <name type="common">Rape</name>
    <dbReference type="NCBI Taxonomy" id="3708"/>
    <lineage>
        <taxon>Eukaryota</taxon>
        <taxon>Viridiplantae</taxon>
        <taxon>Streptophyta</taxon>
        <taxon>Embryophyta</taxon>
        <taxon>Tracheophyta</taxon>
        <taxon>Spermatophyta</taxon>
        <taxon>Magnoliopsida</taxon>
        <taxon>eudicotyledons</taxon>
        <taxon>Gunneridae</taxon>
        <taxon>Pentapetalae</taxon>
        <taxon>rosids</taxon>
        <taxon>malvids</taxon>
        <taxon>Brassicales</taxon>
        <taxon>Brassicaceae</taxon>
        <taxon>Brassiceae</taxon>
        <taxon>Brassica</taxon>
    </lineage>
</organism>
<dbReference type="Gene3D" id="3.60.10.10">
    <property type="entry name" value="Endonuclease/exonuclease/phosphatase"/>
    <property type="match status" value="1"/>
</dbReference>
<feature type="region of interest" description="Disordered" evidence="1">
    <location>
        <begin position="132"/>
        <end position="157"/>
    </location>
</feature>
<dbReference type="EMBL" id="JAGKQM010000019">
    <property type="protein sequence ID" value="KAH0857484.1"/>
    <property type="molecule type" value="Genomic_DNA"/>
</dbReference>
<dbReference type="InterPro" id="IPR036397">
    <property type="entry name" value="RNaseH_sf"/>
</dbReference>
<evidence type="ECO:0000259" key="3">
    <source>
        <dbReference type="Pfam" id="PF14111"/>
    </source>
</evidence>
<evidence type="ECO:0000313" key="5">
    <source>
        <dbReference type="Proteomes" id="UP000824890"/>
    </source>
</evidence>
<dbReference type="InterPro" id="IPR012337">
    <property type="entry name" value="RNaseH-like_sf"/>
</dbReference>
<gene>
    <name evidence="4" type="ORF">HID58_085745</name>
</gene>
<protein>
    <recommendedName>
        <fullName evidence="6">RNase H type-1 domain-containing protein</fullName>
    </recommendedName>
</protein>
<dbReference type="SUPFAM" id="SSF53098">
    <property type="entry name" value="Ribonuclease H-like"/>
    <property type="match status" value="1"/>
</dbReference>
<dbReference type="InterPro" id="IPR002156">
    <property type="entry name" value="RNaseH_domain"/>
</dbReference>
<dbReference type="Pfam" id="PF13456">
    <property type="entry name" value="RVT_3"/>
    <property type="match status" value="1"/>
</dbReference>
<accession>A0ABQ7XNH2</accession>
<dbReference type="CDD" id="cd06222">
    <property type="entry name" value="RNase_H_like"/>
    <property type="match status" value="1"/>
</dbReference>
<dbReference type="PANTHER" id="PTHR34146:SF3">
    <property type="entry name" value="POLYNUCLEOTIDYL TRANSFERASE, RIBONUCLEASE H-LIKE SUPERFAMILY PROTEIN"/>
    <property type="match status" value="1"/>
</dbReference>
<name>A0ABQ7XNH2_BRANA</name>
<dbReference type="Proteomes" id="UP000824890">
    <property type="component" value="Unassembled WGS sequence"/>
</dbReference>
<dbReference type="SUPFAM" id="SSF56219">
    <property type="entry name" value="DNase I-like"/>
    <property type="match status" value="1"/>
</dbReference>
<keyword evidence="5" id="KW-1185">Reference proteome</keyword>